<name>A0A5C2S4S8_9APHY</name>
<dbReference type="OrthoDB" id="2744308at2759"/>
<keyword evidence="2" id="KW-0472">Membrane</keyword>
<accession>A0A5C2S4S8</accession>
<protein>
    <submittedName>
        <fullName evidence="3">Uncharacterized protein</fullName>
    </submittedName>
</protein>
<feature type="transmembrane region" description="Helical" evidence="2">
    <location>
        <begin position="66"/>
        <end position="85"/>
    </location>
</feature>
<feature type="transmembrane region" description="Helical" evidence="2">
    <location>
        <begin position="26"/>
        <end position="45"/>
    </location>
</feature>
<evidence type="ECO:0000313" key="4">
    <source>
        <dbReference type="Proteomes" id="UP000313359"/>
    </source>
</evidence>
<evidence type="ECO:0000256" key="1">
    <source>
        <dbReference type="SAM" id="MobiDB-lite"/>
    </source>
</evidence>
<feature type="region of interest" description="Disordered" evidence="1">
    <location>
        <begin position="322"/>
        <end position="342"/>
    </location>
</feature>
<evidence type="ECO:0000256" key="2">
    <source>
        <dbReference type="SAM" id="Phobius"/>
    </source>
</evidence>
<keyword evidence="2" id="KW-1133">Transmembrane helix</keyword>
<reference evidence="3" key="1">
    <citation type="journal article" date="2018" name="Genome Biol. Evol.">
        <title>Genomics and development of Lentinus tigrinus, a white-rot wood-decaying mushroom with dimorphic fruiting bodies.</title>
        <authorList>
            <person name="Wu B."/>
            <person name="Xu Z."/>
            <person name="Knudson A."/>
            <person name="Carlson A."/>
            <person name="Chen N."/>
            <person name="Kovaka S."/>
            <person name="LaButti K."/>
            <person name="Lipzen A."/>
            <person name="Pennachio C."/>
            <person name="Riley R."/>
            <person name="Schakwitz W."/>
            <person name="Umezawa K."/>
            <person name="Ohm R.A."/>
            <person name="Grigoriev I.V."/>
            <person name="Nagy L.G."/>
            <person name="Gibbons J."/>
            <person name="Hibbett D."/>
        </authorList>
    </citation>
    <scope>NUCLEOTIDE SEQUENCE [LARGE SCALE GENOMIC DNA]</scope>
    <source>
        <strain evidence="3">ALCF2SS1-6</strain>
    </source>
</reference>
<feature type="transmembrane region" description="Helical" evidence="2">
    <location>
        <begin position="231"/>
        <end position="251"/>
    </location>
</feature>
<dbReference type="AlphaFoldDB" id="A0A5C2S4S8"/>
<evidence type="ECO:0000313" key="3">
    <source>
        <dbReference type="EMBL" id="RPD58540.1"/>
    </source>
</evidence>
<organism evidence="3 4">
    <name type="scientific">Lentinus tigrinus ALCF2SS1-6</name>
    <dbReference type="NCBI Taxonomy" id="1328759"/>
    <lineage>
        <taxon>Eukaryota</taxon>
        <taxon>Fungi</taxon>
        <taxon>Dikarya</taxon>
        <taxon>Basidiomycota</taxon>
        <taxon>Agaricomycotina</taxon>
        <taxon>Agaricomycetes</taxon>
        <taxon>Polyporales</taxon>
        <taxon>Polyporaceae</taxon>
        <taxon>Lentinus</taxon>
    </lineage>
</organism>
<feature type="transmembrane region" description="Helical" evidence="2">
    <location>
        <begin position="176"/>
        <end position="199"/>
    </location>
</feature>
<feature type="transmembrane region" description="Helical" evidence="2">
    <location>
        <begin position="257"/>
        <end position="278"/>
    </location>
</feature>
<proteinExistence type="predicted"/>
<dbReference type="STRING" id="1328759.A0A5C2S4S8"/>
<feature type="transmembrane region" description="Helical" evidence="2">
    <location>
        <begin position="121"/>
        <end position="141"/>
    </location>
</feature>
<dbReference type="EMBL" id="ML122274">
    <property type="protein sequence ID" value="RPD58540.1"/>
    <property type="molecule type" value="Genomic_DNA"/>
</dbReference>
<sequence>MSSGADSIVLDDNGLRVQRDLLNSRVVALFVESMLFGVFAVTYALGVGELLCRNQPGSMSKRNRRLLGVNTLMFALATAHLALTIKTTLNGFVTNGADKESVYDAFFESSHFGTATDVAQFYIYVTQTLIGDAFMVYRLFVVWGGKRAVVALPIILIVIDAVGGYGAYPIGGLGDIILPLVFFSFSFFTNMLSTVLIMARLLRSDKLVHAHWQWHSRAWFNFVRYRRVVEAIVQSAAIYSTASIALVVTSFLSPNIGYVACLSIFPQLIGIVFGLIVIHIARKSALPIPSDEWQDSRATAPHAVARDSVRLPEIRISGSTAVEEAEKYDRVSSSSDPEAGRP</sequence>
<gene>
    <name evidence="3" type="ORF">L227DRAFT_612658</name>
</gene>
<keyword evidence="4" id="KW-1185">Reference proteome</keyword>
<dbReference type="Proteomes" id="UP000313359">
    <property type="component" value="Unassembled WGS sequence"/>
</dbReference>
<feature type="transmembrane region" description="Helical" evidence="2">
    <location>
        <begin position="148"/>
        <end position="170"/>
    </location>
</feature>
<keyword evidence="2" id="KW-0812">Transmembrane</keyword>